<gene>
    <name evidence="8" type="ORF">GCM10011340_13090</name>
</gene>
<dbReference type="Pfam" id="PF17159">
    <property type="entry name" value="MASE3"/>
    <property type="match status" value="1"/>
</dbReference>
<dbReference type="InterPro" id="IPR003594">
    <property type="entry name" value="HATPase_dom"/>
</dbReference>
<evidence type="ECO:0000256" key="5">
    <source>
        <dbReference type="ARBA" id="ARBA00022777"/>
    </source>
</evidence>
<proteinExistence type="predicted"/>
<keyword evidence="6" id="KW-0812">Transmembrane</keyword>
<comment type="catalytic activity">
    <reaction evidence="1">
        <text>ATP + protein L-histidine = ADP + protein N-phospho-L-histidine.</text>
        <dbReference type="EC" id="2.7.13.3"/>
    </reaction>
</comment>
<keyword evidence="4" id="KW-0808">Transferase</keyword>
<comment type="caution">
    <text evidence="8">The sequence shown here is derived from an EMBL/GenBank/DDBJ whole genome shotgun (WGS) entry which is preliminary data.</text>
</comment>
<dbReference type="SMART" id="SM00387">
    <property type="entry name" value="HATPase_c"/>
    <property type="match status" value="1"/>
</dbReference>
<dbReference type="InterPro" id="IPR003661">
    <property type="entry name" value="HisK_dim/P_dom"/>
</dbReference>
<dbReference type="SUPFAM" id="SSF47384">
    <property type="entry name" value="Homodimeric domain of signal transducing histidine kinase"/>
    <property type="match status" value="1"/>
</dbReference>
<keyword evidence="6" id="KW-1133">Transmembrane helix</keyword>
<dbReference type="InterPro" id="IPR004358">
    <property type="entry name" value="Sig_transdc_His_kin-like_C"/>
</dbReference>
<feature type="transmembrane region" description="Helical" evidence="6">
    <location>
        <begin position="137"/>
        <end position="158"/>
    </location>
</feature>
<dbReference type="InterPro" id="IPR036097">
    <property type="entry name" value="HisK_dim/P_sf"/>
</dbReference>
<dbReference type="PANTHER" id="PTHR43304">
    <property type="entry name" value="PHYTOCHROME-LIKE PROTEIN CPH1"/>
    <property type="match status" value="1"/>
</dbReference>
<keyword evidence="6" id="KW-0472">Membrane</keyword>
<dbReference type="EC" id="2.7.13.3" evidence="2"/>
<dbReference type="SUPFAM" id="SSF55874">
    <property type="entry name" value="ATPase domain of HSP90 chaperone/DNA topoisomerase II/histidine kinase"/>
    <property type="match status" value="1"/>
</dbReference>
<keyword evidence="5" id="KW-0418">Kinase</keyword>
<feature type="transmembrane region" description="Helical" evidence="6">
    <location>
        <begin position="211"/>
        <end position="228"/>
    </location>
</feature>
<reference evidence="9" key="1">
    <citation type="journal article" date="2019" name="Int. J. Syst. Evol. Microbiol.">
        <title>The Global Catalogue of Microorganisms (GCM) 10K type strain sequencing project: providing services to taxonomists for standard genome sequencing and annotation.</title>
        <authorList>
            <consortium name="The Broad Institute Genomics Platform"/>
            <consortium name="The Broad Institute Genome Sequencing Center for Infectious Disease"/>
            <person name="Wu L."/>
            <person name="Ma J."/>
        </authorList>
    </citation>
    <scope>NUCLEOTIDE SEQUENCE [LARGE SCALE GENOMIC DNA]</scope>
    <source>
        <strain evidence="9">CGMCC 1.15111</strain>
    </source>
</reference>
<dbReference type="PRINTS" id="PR00344">
    <property type="entry name" value="BCTRLSENSOR"/>
</dbReference>
<dbReference type="PANTHER" id="PTHR43304:SF1">
    <property type="entry name" value="PAC DOMAIN-CONTAINING PROTEIN"/>
    <property type="match status" value="1"/>
</dbReference>
<dbReference type="InterPro" id="IPR052162">
    <property type="entry name" value="Sensor_kinase/Photoreceptor"/>
</dbReference>
<dbReference type="Pfam" id="PF00512">
    <property type="entry name" value="HisKA"/>
    <property type="match status" value="1"/>
</dbReference>
<name>A0ABQ3I862_9BACT</name>
<dbReference type="Proteomes" id="UP000658258">
    <property type="component" value="Unassembled WGS sequence"/>
</dbReference>
<dbReference type="EMBL" id="BNAG01000002">
    <property type="protein sequence ID" value="GHE59765.1"/>
    <property type="molecule type" value="Genomic_DNA"/>
</dbReference>
<dbReference type="InterPro" id="IPR033425">
    <property type="entry name" value="MASE3"/>
</dbReference>
<dbReference type="Pfam" id="PF02518">
    <property type="entry name" value="HATPase_c"/>
    <property type="match status" value="1"/>
</dbReference>
<keyword evidence="3" id="KW-0597">Phosphoprotein</keyword>
<evidence type="ECO:0000313" key="8">
    <source>
        <dbReference type="EMBL" id="GHE59765.1"/>
    </source>
</evidence>
<evidence type="ECO:0000256" key="3">
    <source>
        <dbReference type="ARBA" id="ARBA00022553"/>
    </source>
</evidence>
<evidence type="ECO:0000256" key="1">
    <source>
        <dbReference type="ARBA" id="ARBA00000085"/>
    </source>
</evidence>
<dbReference type="Gene3D" id="1.10.287.130">
    <property type="match status" value="1"/>
</dbReference>
<feature type="transmembrane region" description="Helical" evidence="6">
    <location>
        <begin position="12"/>
        <end position="31"/>
    </location>
</feature>
<dbReference type="RefSeq" id="WP_189629431.1">
    <property type="nucleotide sequence ID" value="NZ_BNAG01000002.1"/>
</dbReference>
<feature type="domain" description="Histidine kinase" evidence="7">
    <location>
        <begin position="322"/>
        <end position="533"/>
    </location>
</feature>
<sequence length="533" mass="60211">MESNKNKLTKGIIYSTVIISALPYLFMLAGVDFGWQRTPLNADEFGRMSGAEQLDSVVSSLIGAFLHLILEWSAVVIAMATAILAFVQYRITGNSATAIIGIALLCAGFMDAFHALSASKIIHSVADNSNFIPFSWALSRVFKALILFAGVGIFLLGLDKQKSKRTKDSFVLSTSLIFLAVSYLLIRICAVSNNLPKTQFPDQLITRPYDVFPLALFVVLAAWAIPTFRKKEKSIFSHALLWSMVPAIATQLHMAFGSSELFDAHFNAGHFLKTVSYIVPFIGVTIDYFTTYKEQRLQLLEIKKAHHSLENKNRELSQIAYVTSHDLQEPLRTLMSMCDIFDQQYRDKLDPEAQQLLKYIMQSSQRMSALVRDLMVYNYIGKNKDLSMVDCNLLLKSVQEDLDSKIKEHKASITVTELPKVQAHETELRLLFQNLISNAIKFRKKDQKPEILISYQEKRGKWLFSVADNGIGIAEKHQEKIFRIFQRLHNKKEYEGTGVGLAHCKKIIDQHGGEIWVESAENAGSTFHFTIPK</sequence>
<feature type="transmembrane region" description="Helical" evidence="6">
    <location>
        <begin position="170"/>
        <end position="191"/>
    </location>
</feature>
<protein>
    <recommendedName>
        <fullName evidence="2">histidine kinase</fullName>
        <ecNumber evidence="2">2.7.13.3</ecNumber>
    </recommendedName>
</protein>
<dbReference type="InterPro" id="IPR005467">
    <property type="entry name" value="His_kinase_dom"/>
</dbReference>
<feature type="transmembrane region" description="Helical" evidence="6">
    <location>
        <begin position="235"/>
        <end position="256"/>
    </location>
</feature>
<keyword evidence="9" id="KW-1185">Reference proteome</keyword>
<dbReference type="InterPro" id="IPR036890">
    <property type="entry name" value="HATPase_C_sf"/>
</dbReference>
<accession>A0ABQ3I862</accession>
<dbReference type="SMART" id="SM00388">
    <property type="entry name" value="HisKA"/>
    <property type="match status" value="1"/>
</dbReference>
<evidence type="ECO:0000256" key="6">
    <source>
        <dbReference type="SAM" id="Phobius"/>
    </source>
</evidence>
<organism evidence="8 9">
    <name type="scientific">Roseivirga thermotolerans</name>
    <dbReference type="NCBI Taxonomy" id="1758176"/>
    <lineage>
        <taxon>Bacteria</taxon>
        <taxon>Pseudomonadati</taxon>
        <taxon>Bacteroidota</taxon>
        <taxon>Cytophagia</taxon>
        <taxon>Cytophagales</taxon>
        <taxon>Roseivirgaceae</taxon>
        <taxon>Roseivirga</taxon>
    </lineage>
</organism>
<feature type="transmembrane region" description="Helical" evidence="6">
    <location>
        <begin position="64"/>
        <end position="87"/>
    </location>
</feature>
<dbReference type="PROSITE" id="PS50109">
    <property type="entry name" value="HIS_KIN"/>
    <property type="match status" value="1"/>
</dbReference>
<evidence type="ECO:0000256" key="4">
    <source>
        <dbReference type="ARBA" id="ARBA00022679"/>
    </source>
</evidence>
<dbReference type="CDD" id="cd00082">
    <property type="entry name" value="HisKA"/>
    <property type="match status" value="1"/>
</dbReference>
<evidence type="ECO:0000259" key="7">
    <source>
        <dbReference type="PROSITE" id="PS50109"/>
    </source>
</evidence>
<evidence type="ECO:0000256" key="2">
    <source>
        <dbReference type="ARBA" id="ARBA00012438"/>
    </source>
</evidence>
<feature type="transmembrane region" description="Helical" evidence="6">
    <location>
        <begin position="99"/>
        <end position="117"/>
    </location>
</feature>
<evidence type="ECO:0000313" key="9">
    <source>
        <dbReference type="Proteomes" id="UP000658258"/>
    </source>
</evidence>
<dbReference type="Gene3D" id="3.30.565.10">
    <property type="entry name" value="Histidine kinase-like ATPase, C-terminal domain"/>
    <property type="match status" value="1"/>
</dbReference>